<proteinExistence type="predicted"/>
<keyword evidence="2" id="KW-1185">Reference proteome</keyword>
<accession>A0ABU5GZT2</accession>
<organism evidence="1 2">
    <name type="scientific">Hyalangium rubrum</name>
    <dbReference type="NCBI Taxonomy" id="3103134"/>
    <lineage>
        <taxon>Bacteria</taxon>
        <taxon>Pseudomonadati</taxon>
        <taxon>Myxococcota</taxon>
        <taxon>Myxococcia</taxon>
        <taxon>Myxococcales</taxon>
        <taxon>Cystobacterineae</taxon>
        <taxon>Archangiaceae</taxon>
        <taxon>Hyalangium</taxon>
    </lineage>
</organism>
<sequence>MDPAIAPAEPEIQRGIRPNLFDLRNRHITVNFSASSFSGKPLLQYKDRQREVSASGDEIRQEETEVGTLVTITLEPDADAGALLFTVIIPRAIIFNRAEIPISTQAIYTRSRLPPRLPVSTQLQTYEVIPLKGTAAAVDF</sequence>
<dbReference type="RefSeq" id="WP_321544768.1">
    <property type="nucleotide sequence ID" value="NZ_JAXIVS010000002.1"/>
</dbReference>
<dbReference type="Proteomes" id="UP001291309">
    <property type="component" value="Unassembled WGS sequence"/>
</dbReference>
<reference evidence="1 2" key="1">
    <citation type="submission" date="2023-12" db="EMBL/GenBank/DDBJ databases">
        <title>the genome sequence of Hyalangium sp. s54d21.</title>
        <authorList>
            <person name="Zhang X."/>
        </authorList>
    </citation>
    <scope>NUCLEOTIDE SEQUENCE [LARGE SCALE GENOMIC DNA]</scope>
    <source>
        <strain evidence="2">s54d21</strain>
    </source>
</reference>
<dbReference type="EMBL" id="JAXIVS010000002">
    <property type="protein sequence ID" value="MDY7226047.1"/>
    <property type="molecule type" value="Genomic_DNA"/>
</dbReference>
<protein>
    <recommendedName>
        <fullName evidence="3">Lipoprotein</fullName>
    </recommendedName>
</protein>
<comment type="caution">
    <text evidence="1">The sequence shown here is derived from an EMBL/GenBank/DDBJ whole genome shotgun (WGS) entry which is preliminary data.</text>
</comment>
<evidence type="ECO:0008006" key="3">
    <source>
        <dbReference type="Google" id="ProtNLM"/>
    </source>
</evidence>
<evidence type="ECO:0000313" key="2">
    <source>
        <dbReference type="Proteomes" id="UP001291309"/>
    </source>
</evidence>
<name>A0ABU5GZT2_9BACT</name>
<gene>
    <name evidence="1" type="ORF">SYV04_06615</name>
</gene>
<evidence type="ECO:0000313" key="1">
    <source>
        <dbReference type="EMBL" id="MDY7226047.1"/>
    </source>
</evidence>